<dbReference type="Pfam" id="PF05048">
    <property type="entry name" value="NosD"/>
    <property type="match status" value="1"/>
</dbReference>
<evidence type="ECO:0000313" key="4">
    <source>
        <dbReference type="Proteomes" id="UP000002630"/>
    </source>
</evidence>
<dbReference type="InterPro" id="IPR006626">
    <property type="entry name" value="PbH1"/>
</dbReference>
<organism evidence="3 4">
    <name type="scientific">Ectocarpus siliculosus</name>
    <name type="common">Brown alga</name>
    <name type="synonym">Conferva siliculosa</name>
    <dbReference type="NCBI Taxonomy" id="2880"/>
    <lineage>
        <taxon>Eukaryota</taxon>
        <taxon>Sar</taxon>
        <taxon>Stramenopiles</taxon>
        <taxon>Ochrophyta</taxon>
        <taxon>PX clade</taxon>
        <taxon>Phaeophyceae</taxon>
        <taxon>Ectocarpales</taxon>
        <taxon>Ectocarpaceae</taxon>
        <taxon>Ectocarpus</taxon>
    </lineage>
</organism>
<feature type="domain" description="Periplasmic copper-binding protein NosD beta helix" evidence="2">
    <location>
        <begin position="482"/>
        <end position="610"/>
    </location>
</feature>
<dbReference type="NCBIfam" id="TIGR03804">
    <property type="entry name" value="para_beta_helix"/>
    <property type="match status" value="1"/>
</dbReference>
<reference evidence="3 4" key="1">
    <citation type="journal article" date="2010" name="Nature">
        <title>The Ectocarpus genome and the independent evolution of multicellularity in brown algae.</title>
        <authorList>
            <person name="Cock J.M."/>
            <person name="Sterck L."/>
            <person name="Rouze P."/>
            <person name="Scornet D."/>
            <person name="Allen A.E."/>
            <person name="Amoutzias G."/>
            <person name="Anthouard V."/>
            <person name="Artiguenave F."/>
            <person name="Aury J.M."/>
            <person name="Badger J.H."/>
            <person name="Beszteri B."/>
            <person name="Billiau K."/>
            <person name="Bonnet E."/>
            <person name="Bothwell J.H."/>
            <person name="Bowler C."/>
            <person name="Boyen C."/>
            <person name="Brownlee C."/>
            <person name="Carrano C.J."/>
            <person name="Charrier B."/>
            <person name="Cho G.Y."/>
            <person name="Coelho S.M."/>
            <person name="Collen J."/>
            <person name="Corre E."/>
            <person name="Da Silva C."/>
            <person name="Delage L."/>
            <person name="Delaroque N."/>
            <person name="Dittami S.M."/>
            <person name="Doulbeau S."/>
            <person name="Elias M."/>
            <person name="Farnham G."/>
            <person name="Gachon C.M."/>
            <person name="Gschloessl B."/>
            <person name="Heesch S."/>
            <person name="Jabbari K."/>
            <person name="Jubin C."/>
            <person name="Kawai H."/>
            <person name="Kimura K."/>
            <person name="Kloareg B."/>
            <person name="Kupper F.C."/>
            <person name="Lang D."/>
            <person name="Le Bail A."/>
            <person name="Leblanc C."/>
            <person name="Lerouge P."/>
            <person name="Lohr M."/>
            <person name="Lopez P.J."/>
            <person name="Martens C."/>
            <person name="Maumus F."/>
            <person name="Michel G."/>
            <person name="Miranda-Saavedra D."/>
            <person name="Morales J."/>
            <person name="Moreau H."/>
            <person name="Motomura T."/>
            <person name="Nagasato C."/>
            <person name="Napoli C.A."/>
            <person name="Nelson D.R."/>
            <person name="Nyvall-Collen P."/>
            <person name="Peters A.F."/>
            <person name="Pommier C."/>
            <person name="Potin P."/>
            <person name="Poulain J."/>
            <person name="Quesneville H."/>
            <person name="Read B."/>
            <person name="Rensing S.A."/>
            <person name="Ritter A."/>
            <person name="Rousvoal S."/>
            <person name="Samanta M."/>
            <person name="Samson G."/>
            <person name="Schroeder D.C."/>
            <person name="Segurens B."/>
            <person name="Strittmatter M."/>
            <person name="Tonon T."/>
            <person name="Tregear J.W."/>
            <person name="Valentin K."/>
            <person name="von Dassow P."/>
            <person name="Yamagishi T."/>
            <person name="Van de Peer Y."/>
            <person name="Wincker P."/>
        </authorList>
    </citation>
    <scope>NUCLEOTIDE SEQUENCE [LARGE SCALE GENOMIC DNA]</scope>
    <source>
        <strain evidence="4">Ec32 / CCAP1310/4</strain>
    </source>
</reference>
<sequence>MHEAVRHTLAMSKSESSGADGDNERGRADIDPHGGHLLRRRLGLLHGHRRLGHDGRPPPLRDRAPVVRRRRRSAGRVRAWRVLRQPVPRAVRSRDRGRLHGLGRQLRRAHPGGRRRRQEAAAKEVLAVEAPAASSLQPGDAFTAEWEYEGADGETNGNFEVNLFSCADQACEQDSCGTLVAELCGEAGCYDPGPGDYDVRIPADTTPGTFKLQIPGTPPTPVPPRVTCDPAAVVAFSYKLETSTLLPLITISHESEDRDEGGCTNFSGLWEWVKAQDADVQELLYPADPTTGEADTTGGAATGVWLLRTSVDVTNGVMFEVMGTQAEGGDSDKILLSSSPTNYFRIRGAGGHLYFYQTEVTSWVEEDLAPHTLPDDAEWGAEPRSYIGCLSEILEEGQTCDGVAKKERGECRMDVIESIISYLGYEATESYGLSWKVRGLCTDLSNQDTLFDSVRVYGDLQDSDIYGLWYGHYSYGHLGGMWTNNFMHDNHVYGFDPHDDSDYLTITGNTCYNNGDHGIIASKRCDHLLVENNESYDNGGSGIMLHKSCDYSTVRLNTLYGNFDAGLSLVETSHTLVTENTLNDNKYGIRLLVGSNDNTITTNSVSSNSQHDLYLYIGSSSDVADVEPYTGINERNFLSENNVMGTANFPVSVADSSETTLSDNFFLGSGAFSFTRSDETRLWNNEGGAADSTPYVEDSCFTADSGVSPECT</sequence>
<feature type="compositionally biased region" description="Basic and acidic residues" evidence="1">
    <location>
        <begin position="22"/>
        <end position="34"/>
    </location>
</feature>
<dbReference type="InterPro" id="IPR007742">
    <property type="entry name" value="NosD_dom"/>
</dbReference>
<dbReference type="InterPro" id="IPR012334">
    <property type="entry name" value="Pectin_lyas_fold"/>
</dbReference>
<feature type="region of interest" description="Disordered" evidence="1">
    <location>
        <begin position="48"/>
        <end position="69"/>
    </location>
</feature>
<dbReference type="EC" id="5.1.3.-" evidence="3"/>
<protein>
    <submittedName>
        <fullName evidence="3">Mannuronan C-5-epimerase</fullName>
        <ecNumber evidence="3">5.1.3.-</ecNumber>
    </submittedName>
</protein>
<dbReference type="EMBL" id="FN648670">
    <property type="protein sequence ID" value="CBJ33364.1"/>
    <property type="molecule type" value="Genomic_DNA"/>
</dbReference>
<proteinExistence type="predicted"/>
<dbReference type="SMART" id="SM00710">
    <property type="entry name" value="PbH1"/>
    <property type="match status" value="4"/>
</dbReference>
<evidence type="ECO:0000259" key="2">
    <source>
        <dbReference type="Pfam" id="PF05048"/>
    </source>
</evidence>
<keyword evidence="4" id="KW-1185">Reference proteome</keyword>
<evidence type="ECO:0000256" key="1">
    <source>
        <dbReference type="SAM" id="MobiDB-lite"/>
    </source>
</evidence>
<dbReference type="SUPFAM" id="SSF51126">
    <property type="entry name" value="Pectin lyase-like"/>
    <property type="match status" value="1"/>
</dbReference>
<feature type="region of interest" description="Disordered" evidence="1">
    <location>
        <begin position="1"/>
        <end position="35"/>
    </location>
</feature>
<dbReference type="Gene3D" id="2.160.20.10">
    <property type="entry name" value="Single-stranded right-handed beta-helix, Pectin lyase-like"/>
    <property type="match status" value="1"/>
</dbReference>
<evidence type="ECO:0000313" key="3">
    <source>
        <dbReference type="EMBL" id="CBJ33364.1"/>
    </source>
</evidence>
<name>D7G261_ECTSI</name>
<keyword evidence="3" id="KW-0413">Isomerase</keyword>
<feature type="compositionally biased region" description="Basic and acidic residues" evidence="1">
    <location>
        <begin position="52"/>
        <end position="65"/>
    </location>
</feature>
<dbReference type="Proteomes" id="UP000002630">
    <property type="component" value="Linkage Group LG06"/>
</dbReference>
<gene>
    <name evidence="3" type="primary">MEP20</name>
    <name evidence="3" type="ORF">Esi_0466_0009</name>
</gene>
<dbReference type="AlphaFoldDB" id="D7G261"/>
<dbReference type="InterPro" id="IPR011050">
    <property type="entry name" value="Pectin_lyase_fold/virulence"/>
</dbReference>
<dbReference type="InterPro" id="IPR022441">
    <property type="entry name" value="Para_beta_helix_rpt-2"/>
</dbReference>
<dbReference type="EMBL" id="FN649731">
    <property type="protein sequence ID" value="CBJ33364.1"/>
    <property type="molecule type" value="Genomic_DNA"/>
</dbReference>
<dbReference type="OrthoDB" id="5244787at2759"/>
<dbReference type="GO" id="GO:0016853">
    <property type="term" value="F:isomerase activity"/>
    <property type="evidence" value="ECO:0007669"/>
    <property type="project" value="UniProtKB-KW"/>
</dbReference>
<dbReference type="InParanoid" id="D7G261"/>
<accession>D7G261</accession>